<evidence type="ECO:0000313" key="11">
    <source>
        <dbReference type="Proteomes" id="UP001318040"/>
    </source>
</evidence>
<keyword evidence="4" id="KW-0833">Ubl conjugation pathway</keyword>
<sequence>MPALSTYCHDSAAPERASLVIMPGRAAFSTQPGAPVRERVVPVMVMPRAGSVRPRPASPARDTISFLTGMRFELSPKSRIHPEVTTPTCVGYCPDDDDDCWIRTRAEEEDEQQQGQSCCACKEKPWGRLYLKPATAHNARSAGDVGQQRGDEQRATTRRSPILTSVRTTPVEAIPASDRLRSQLSVPCVLRQSCLEEVEPQATGLPAGTAAARAISPSRATALRHPGVPHGRTDGEPRGKPDAASATTHHEAPDTTTTTKSSNSISKQDDHRSEMEKQDEYLRSSNRYRFHIIPDGNCLYRAVSKAVYGSQDMHAELREQTIHHIVDHLDEFGALIEGDVGEFIVAAAQNGAWAGYPELTAMSQMLGVGVRLTTGGSANCPTVSTMLHRFGKGNDEDGPTIWLSWLSNGHYDAVFDSPLPNDEYERWYERYVAQQRDDEEMAKAMALSLSRLFEEQNIRTR</sequence>
<evidence type="ECO:0000313" key="12">
    <source>
        <dbReference type="RefSeq" id="XP_032822358.1"/>
    </source>
</evidence>
<keyword evidence="3" id="KW-0645">Protease</keyword>
<dbReference type="PANTHER" id="PTHR12419">
    <property type="entry name" value="OTU DOMAIN CONTAINING PROTEIN"/>
    <property type="match status" value="1"/>
</dbReference>
<dbReference type="CTD" id="220213"/>
<dbReference type="GO" id="GO:0006508">
    <property type="term" value="P:proteolysis"/>
    <property type="evidence" value="ECO:0007669"/>
    <property type="project" value="UniProtKB-KW"/>
</dbReference>
<dbReference type="InterPro" id="IPR003323">
    <property type="entry name" value="OTU_dom"/>
</dbReference>
<evidence type="ECO:0000256" key="3">
    <source>
        <dbReference type="ARBA" id="ARBA00022670"/>
    </source>
</evidence>
<dbReference type="GO" id="GO:0004843">
    <property type="term" value="F:cysteine-type deubiquitinase activity"/>
    <property type="evidence" value="ECO:0007669"/>
    <property type="project" value="UniProtKB-EC"/>
</dbReference>
<dbReference type="RefSeq" id="XP_032822358.1">
    <property type="nucleotide sequence ID" value="XM_032966467.1"/>
</dbReference>
<dbReference type="PANTHER" id="PTHR12419:SF101">
    <property type="entry name" value="OTU DOMAIN-CONTAINING PROTEIN 1"/>
    <property type="match status" value="1"/>
</dbReference>
<dbReference type="AlphaFoldDB" id="A0AAJ7TQN0"/>
<feature type="compositionally biased region" description="Basic and acidic residues" evidence="9">
    <location>
        <begin position="267"/>
        <end position="279"/>
    </location>
</feature>
<dbReference type="EC" id="3.4.19.12" evidence="2"/>
<evidence type="ECO:0000256" key="2">
    <source>
        <dbReference type="ARBA" id="ARBA00012759"/>
    </source>
</evidence>
<evidence type="ECO:0000256" key="8">
    <source>
        <dbReference type="ARBA" id="ARBA00074858"/>
    </source>
</evidence>
<dbReference type="GO" id="GO:0070536">
    <property type="term" value="P:protein K63-linked deubiquitination"/>
    <property type="evidence" value="ECO:0007669"/>
    <property type="project" value="TreeGrafter"/>
</dbReference>
<dbReference type="FunFam" id="3.90.70.80:FF:000010">
    <property type="entry name" value="OTU domain-containing protein 1"/>
    <property type="match status" value="1"/>
</dbReference>
<feature type="region of interest" description="Disordered" evidence="9">
    <location>
        <begin position="137"/>
        <end position="160"/>
    </location>
</feature>
<evidence type="ECO:0000256" key="6">
    <source>
        <dbReference type="ARBA" id="ARBA00022807"/>
    </source>
</evidence>
<evidence type="ECO:0000256" key="7">
    <source>
        <dbReference type="ARBA" id="ARBA00057633"/>
    </source>
</evidence>
<dbReference type="Proteomes" id="UP001318040">
    <property type="component" value="Chromosome 2"/>
</dbReference>
<evidence type="ECO:0000256" key="1">
    <source>
        <dbReference type="ARBA" id="ARBA00000707"/>
    </source>
</evidence>
<evidence type="ECO:0000256" key="5">
    <source>
        <dbReference type="ARBA" id="ARBA00022801"/>
    </source>
</evidence>
<accession>A0AAJ7TQN0</accession>
<evidence type="ECO:0000256" key="4">
    <source>
        <dbReference type="ARBA" id="ARBA00022786"/>
    </source>
</evidence>
<keyword evidence="6" id="KW-0788">Thiol protease</keyword>
<name>A0AAJ7TQN0_PETMA</name>
<dbReference type="Gene3D" id="3.90.70.80">
    <property type="match status" value="1"/>
</dbReference>
<dbReference type="InterPro" id="IPR050704">
    <property type="entry name" value="Peptidase_C85-like"/>
</dbReference>
<dbReference type="KEGG" id="pmrn:116949312"/>
<comment type="catalytic activity">
    <reaction evidence="1">
        <text>Thiol-dependent hydrolysis of ester, thioester, amide, peptide and isopeptide bonds formed by the C-terminal Gly of ubiquitin (a 76-residue protein attached to proteins as an intracellular targeting signal).</text>
        <dbReference type="EC" id="3.4.19.12"/>
    </reaction>
</comment>
<proteinExistence type="predicted"/>
<evidence type="ECO:0000256" key="9">
    <source>
        <dbReference type="SAM" id="MobiDB-lite"/>
    </source>
</evidence>
<protein>
    <recommendedName>
        <fullName evidence="8">OTU domain-containing protein 1</fullName>
        <ecNumber evidence="2">3.4.19.12</ecNumber>
    </recommendedName>
</protein>
<dbReference type="PROSITE" id="PS50802">
    <property type="entry name" value="OTU"/>
    <property type="match status" value="1"/>
</dbReference>
<dbReference type="SUPFAM" id="SSF54001">
    <property type="entry name" value="Cysteine proteinases"/>
    <property type="match status" value="1"/>
</dbReference>
<evidence type="ECO:0000259" key="10">
    <source>
        <dbReference type="PROSITE" id="PS50802"/>
    </source>
</evidence>
<feature type="domain" description="OTU" evidence="10">
    <location>
        <begin position="287"/>
        <end position="417"/>
    </location>
</feature>
<reference evidence="12" key="1">
    <citation type="submission" date="2025-08" db="UniProtKB">
        <authorList>
            <consortium name="RefSeq"/>
        </authorList>
    </citation>
    <scope>IDENTIFICATION</scope>
    <source>
        <tissue evidence="12">Sperm</tissue>
    </source>
</reference>
<feature type="region of interest" description="Disordered" evidence="9">
    <location>
        <begin position="203"/>
        <end position="279"/>
    </location>
</feature>
<dbReference type="Pfam" id="PF02338">
    <property type="entry name" value="OTU"/>
    <property type="match status" value="1"/>
</dbReference>
<organism evidence="11 12">
    <name type="scientific">Petromyzon marinus</name>
    <name type="common">Sea lamprey</name>
    <dbReference type="NCBI Taxonomy" id="7757"/>
    <lineage>
        <taxon>Eukaryota</taxon>
        <taxon>Metazoa</taxon>
        <taxon>Chordata</taxon>
        <taxon>Craniata</taxon>
        <taxon>Vertebrata</taxon>
        <taxon>Cyclostomata</taxon>
        <taxon>Hyperoartia</taxon>
        <taxon>Petromyzontiformes</taxon>
        <taxon>Petromyzontidae</taxon>
        <taxon>Petromyzon</taxon>
    </lineage>
</organism>
<feature type="compositionally biased region" description="Basic and acidic residues" evidence="9">
    <location>
        <begin position="231"/>
        <end position="241"/>
    </location>
</feature>
<comment type="function">
    <text evidence="7">Deubiquitinating enzyme that specifically hydrolyzes 'Lys-63'-linked polyubiquitin to monoubiquitin. Required for the stability and translation of a subset mRNAs with a high abundance of rare codons by mediating deubiquitination of 40S ribosomal protein RPS10/eS10, thereby antagonizing ZNF598-mediated 40S ubiquitination. The abundance of rare codons in mRNAs can limit the translation rate and can lead to ribosome collisions that trigger activation of ribosome quality control (RQC) pathway by ZNF598. OTUD1-mediated deubiquitination prevents activation of the RQC and subsequent dissociation of ribosomes and stimulates formation of polysomes and translation.</text>
</comment>
<keyword evidence="11" id="KW-1185">Reference proteome</keyword>
<gene>
    <name evidence="12" type="primary">OTUD1</name>
</gene>
<keyword evidence="5" id="KW-0378">Hydrolase</keyword>
<dbReference type="InterPro" id="IPR038765">
    <property type="entry name" value="Papain-like_cys_pep_sf"/>
</dbReference>